<dbReference type="Gene3D" id="2.60.40.10">
    <property type="entry name" value="Immunoglobulins"/>
    <property type="match status" value="1"/>
</dbReference>
<evidence type="ECO:0000256" key="4">
    <source>
        <dbReference type="ARBA" id="ARBA00023277"/>
    </source>
</evidence>
<dbReference type="InterPro" id="IPR001579">
    <property type="entry name" value="Glyco_hydro_18_chit_AS"/>
</dbReference>
<proteinExistence type="inferred from homology"/>
<evidence type="ECO:0000256" key="2">
    <source>
        <dbReference type="ARBA" id="ARBA00022801"/>
    </source>
</evidence>
<keyword evidence="6" id="KW-0624">Polysaccharide degradation</keyword>
<dbReference type="GO" id="GO:0000272">
    <property type="term" value="P:polysaccharide catabolic process"/>
    <property type="evidence" value="ECO:0007669"/>
    <property type="project" value="UniProtKB-KW"/>
</dbReference>
<sequence>MKHFNLVRRGFKPSALVLAMLSAPAFAAVDCTNIPLWGSGKVYTGGQQVQQDDVAYKANWWNRSSPKARSGQWQEWTKLGACGSAEPENQAPSVKLLKPAADLSVQENEEVTLDFSAQDSDGVIKHVAIYHNDSLVTVLSNAPYTFFWKAKAGTHEFHGVALDDDGATARSVSRKITVTAEPPKDKNNVPVARLAAQLPSELEVGSEIVFTLVASDSDGDKFTQTLKLNGEVLATSTENEHQVVWKATSAGRQVFSLVAEDEHGLASDIISRTFVVKDTTDGDVSHEDCRPAGLYQTPGVTPAYCDIYDTEGREQMGADHPRRVIGYFTSWRHGKNGQPSYLVDDIPWDKITHINYAFAHVNDKNEISIGNPNAEGNAATNMTWPGVEGAEMDPSLPYKGHFNLLSKYKKKHKHVKTLISVGGWAETGGYFDETGKRVNNGGFYTMTTNEDGSVNQAGIDAFVKSSVEFLRTYDFDGLDVDYEYPSSMKDTGHPEDFAISNARRAGLNNSYQVLMKDLREALDKAGEQDGKHYMLTIAAPSSGYLLRGMETFQTAQYLDFVNIMTYDLHGAWNDHVGHNAPLYDTGKDTELKTWNVYNTKEFGGIGYLNTDWAVNYFRGTMPAGRINIGIPYYTRGFKDVRGGENGLWGRAPLPNQSDCPKGTGIGEKNKCGNGAIGIDNLWHDIENGQEVAAGSNPLWHAKNLEHGINPSYLGVYGLTPESDPDDVFKGDYVRHYDDVAVAPWLYNAEKKVFLSMEDTESMKTKLDYVVEKGLGGVMFWELAGDFDYHADKGEYFMGSTMTSLAYNTFNQSGVAYSTNLGDNEFAAPDKAVDIRFVAKDFPVGDQNYPIRPTFAFTNNSELDLTGATITFNVPTSTSPIFKSNWNARKKLGMAVEHDASNSTGNNIGGFENEFHRFSITFKNQWGGQLESFKPGETVNAQVMYYMPITGPVNFVVEKDGSKYAFTSEYPELPIATKPDTGNGGGNGGGSDDNTPPDGKTCEGVNVNNINTYPNWPRTNWAGQPSHAVGGDLLIHNGAVYKAKWWTNGTPSDGGAWQKVCSL</sequence>
<dbReference type="InterPro" id="IPR032798">
    <property type="entry name" value="CBM_5_12_2"/>
</dbReference>
<dbReference type="InterPro" id="IPR017853">
    <property type="entry name" value="GH"/>
</dbReference>
<keyword evidence="12" id="KW-1185">Reference proteome</keyword>
<dbReference type="Pfam" id="PF14600">
    <property type="entry name" value="CBM_5_12_2"/>
    <property type="match status" value="1"/>
</dbReference>
<dbReference type="GO" id="GO:0006032">
    <property type="term" value="P:chitin catabolic process"/>
    <property type="evidence" value="ECO:0007669"/>
    <property type="project" value="UniProtKB-KW"/>
</dbReference>
<keyword evidence="2 7" id="KW-0378">Hydrolase</keyword>
<dbReference type="PANTHER" id="PTHR11177:SF308">
    <property type="entry name" value="CHITINASE A"/>
    <property type="match status" value="1"/>
</dbReference>
<dbReference type="SUPFAM" id="SSF51445">
    <property type="entry name" value="(Trans)glycosidases"/>
    <property type="match status" value="1"/>
</dbReference>
<dbReference type="PROSITE" id="PS51910">
    <property type="entry name" value="GH18_2"/>
    <property type="match status" value="1"/>
</dbReference>
<feature type="region of interest" description="Disordered" evidence="8">
    <location>
        <begin position="973"/>
        <end position="1002"/>
    </location>
</feature>
<dbReference type="InterPro" id="IPR013783">
    <property type="entry name" value="Ig-like_fold"/>
</dbReference>
<comment type="similarity">
    <text evidence="1">Belongs to the glycosyl hydrolase 18 family. Chitinase class II subfamily.</text>
</comment>
<dbReference type="SUPFAM" id="SSF51055">
    <property type="entry name" value="Carbohydrate binding domain"/>
    <property type="match status" value="2"/>
</dbReference>
<accession>A0A0S2K8I0</accession>
<dbReference type="CDD" id="cd06548">
    <property type="entry name" value="GH18_chitinase"/>
    <property type="match status" value="1"/>
</dbReference>
<dbReference type="Pfam" id="PF06483">
    <property type="entry name" value="ChiC"/>
    <property type="match status" value="1"/>
</dbReference>
<evidence type="ECO:0000313" key="11">
    <source>
        <dbReference type="EMBL" id="ALO44308.1"/>
    </source>
</evidence>
<evidence type="ECO:0000256" key="7">
    <source>
        <dbReference type="RuleBase" id="RU000489"/>
    </source>
</evidence>
<evidence type="ECO:0000313" key="12">
    <source>
        <dbReference type="Proteomes" id="UP000061457"/>
    </source>
</evidence>
<dbReference type="Proteomes" id="UP000061457">
    <property type="component" value="Chromosome II"/>
</dbReference>
<organism evidence="11 12">
    <name type="scientific">Pseudoalteromonas phenolica</name>
    <dbReference type="NCBI Taxonomy" id="161398"/>
    <lineage>
        <taxon>Bacteria</taxon>
        <taxon>Pseudomonadati</taxon>
        <taxon>Pseudomonadota</taxon>
        <taxon>Gammaproteobacteria</taxon>
        <taxon>Alteromonadales</taxon>
        <taxon>Pseudoalteromonadaceae</taxon>
        <taxon>Pseudoalteromonas</taxon>
    </lineage>
</organism>
<dbReference type="GO" id="GO:0005576">
    <property type="term" value="C:extracellular region"/>
    <property type="evidence" value="ECO:0007669"/>
    <property type="project" value="InterPro"/>
</dbReference>
<dbReference type="Gene3D" id="3.10.50.10">
    <property type="match status" value="1"/>
</dbReference>
<dbReference type="Pfam" id="PF17957">
    <property type="entry name" value="Big_7"/>
    <property type="match status" value="1"/>
</dbReference>
<dbReference type="GO" id="GO:0004553">
    <property type="term" value="F:hydrolase activity, hydrolyzing O-glycosyl compounds"/>
    <property type="evidence" value="ECO:0007669"/>
    <property type="project" value="InterPro"/>
</dbReference>
<dbReference type="OrthoDB" id="9763537at2"/>
<dbReference type="Pfam" id="PF00704">
    <property type="entry name" value="Glyco_hydro_18"/>
    <property type="match status" value="1"/>
</dbReference>
<dbReference type="InterPro" id="IPR009470">
    <property type="entry name" value="Chi_C"/>
</dbReference>
<dbReference type="PANTHER" id="PTHR11177">
    <property type="entry name" value="CHITINASE"/>
    <property type="match status" value="1"/>
</dbReference>
<dbReference type="CDD" id="cd12215">
    <property type="entry name" value="ChiC_BD"/>
    <property type="match status" value="1"/>
</dbReference>
<dbReference type="RefSeq" id="WP_058032175.1">
    <property type="nucleotide sequence ID" value="NZ_CP013188.1"/>
</dbReference>
<dbReference type="SMART" id="SM00636">
    <property type="entry name" value="Glyco_18"/>
    <property type="match status" value="1"/>
</dbReference>
<dbReference type="InterPro" id="IPR050314">
    <property type="entry name" value="Glycosyl_Hydrlase_18"/>
</dbReference>
<dbReference type="GO" id="GO:0008061">
    <property type="term" value="F:chitin binding"/>
    <property type="evidence" value="ECO:0007669"/>
    <property type="project" value="InterPro"/>
</dbReference>
<evidence type="ECO:0000256" key="5">
    <source>
        <dbReference type="ARBA" id="ARBA00023295"/>
    </source>
</evidence>
<feature type="chain" id="PRO_5006601400" evidence="9">
    <location>
        <begin position="28"/>
        <end position="1062"/>
    </location>
</feature>
<dbReference type="CDD" id="cd12204">
    <property type="entry name" value="CBD_like"/>
    <property type="match status" value="1"/>
</dbReference>
<dbReference type="Gene3D" id="2.10.10.20">
    <property type="entry name" value="Carbohydrate-binding module superfamily 5/12"/>
    <property type="match status" value="2"/>
</dbReference>
<keyword evidence="4" id="KW-0119">Carbohydrate metabolism</keyword>
<evidence type="ECO:0000259" key="10">
    <source>
        <dbReference type="PROSITE" id="PS51910"/>
    </source>
</evidence>
<evidence type="ECO:0000256" key="8">
    <source>
        <dbReference type="SAM" id="MobiDB-lite"/>
    </source>
</evidence>
<gene>
    <name evidence="11" type="ORF">PP2015_3839</name>
</gene>
<name>A0A0S2K8I0_9GAMM</name>
<dbReference type="InterPro" id="IPR029070">
    <property type="entry name" value="Chitinase_insertion_sf"/>
</dbReference>
<dbReference type="AlphaFoldDB" id="A0A0S2K8I0"/>
<dbReference type="PROSITE" id="PS01095">
    <property type="entry name" value="GH18_1"/>
    <property type="match status" value="1"/>
</dbReference>
<dbReference type="InterPro" id="IPR011583">
    <property type="entry name" value="Chitinase_II/V-like_cat"/>
</dbReference>
<dbReference type="InterPro" id="IPR001223">
    <property type="entry name" value="Glyco_hydro18_cat"/>
</dbReference>
<dbReference type="KEGG" id="pphe:PP2015_3839"/>
<keyword evidence="9" id="KW-0732">Signal</keyword>
<dbReference type="PATRIC" id="fig|161398.10.peg.3924"/>
<dbReference type="SMART" id="SM00495">
    <property type="entry name" value="ChtBD3"/>
    <property type="match status" value="2"/>
</dbReference>
<evidence type="ECO:0000256" key="6">
    <source>
        <dbReference type="ARBA" id="ARBA00023326"/>
    </source>
</evidence>
<dbReference type="InterPro" id="IPR036573">
    <property type="entry name" value="CBM_sf_5/12"/>
</dbReference>
<dbReference type="Gene3D" id="3.20.20.80">
    <property type="entry name" value="Glycosidases"/>
    <property type="match status" value="1"/>
</dbReference>
<feature type="signal peptide" evidence="9">
    <location>
        <begin position="1"/>
        <end position="27"/>
    </location>
</feature>
<dbReference type="InterPro" id="IPR003610">
    <property type="entry name" value="CBM5/12"/>
</dbReference>
<evidence type="ECO:0000256" key="9">
    <source>
        <dbReference type="SAM" id="SignalP"/>
    </source>
</evidence>
<evidence type="ECO:0000256" key="3">
    <source>
        <dbReference type="ARBA" id="ARBA00023024"/>
    </source>
</evidence>
<keyword evidence="5 7" id="KW-0326">Glycosidase</keyword>
<feature type="domain" description="GH18" evidence="10">
    <location>
        <begin position="322"/>
        <end position="799"/>
    </location>
</feature>
<dbReference type="EMBL" id="CP013188">
    <property type="protein sequence ID" value="ALO44308.1"/>
    <property type="molecule type" value="Genomic_DNA"/>
</dbReference>
<dbReference type="STRING" id="161398.PP2015_3839"/>
<dbReference type="GO" id="GO:0030246">
    <property type="term" value="F:carbohydrate binding"/>
    <property type="evidence" value="ECO:0007669"/>
    <property type="project" value="InterPro"/>
</dbReference>
<dbReference type="SUPFAM" id="SSF54556">
    <property type="entry name" value="Chitinase insertion domain"/>
    <property type="match status" value="1"/>
</dbReference>
<protein>
    <submittedName>
        <fullName evidence="11">Chitinase</fullName>
    </submittedName>
</protein>
<keyword evidence="3" id="KW-0146">Chitin degradation</keyword>
<evidence type="ECO:0000256" key="1">
    <source>
        <dbReference type="ARBA" id="ARBA00009121"/>
    </source>
</evidence>
<feature type="compositionally biased region" description="Gly residues" evidence="8">
    <location>
        <begin position="981"/>
        <end position="990"/>
    </location>
</feature>
<reference evidence="11 12" key="1">
    <citation type="submission" date="2015-11" db="EMBL/GenBank/DDBJ databases">
        <authorList>
            <person name="Zhang Y."/>
            <person name="Guo Z."/>
        </authorList>
    </citation>
    <scope>NUCLEOTIDE SEQUENCE [LARGE SCALE GENOMIC DNA]</scope>
    <source>
        <strain evidence="11 12">KCTC 12086</strain>
    </source>
</reference>